<dbReference type="EMBL" id="BKCJ010493592">
    <property type="protein sequence ID" value="GFA81706.1"/>
    <property type="molecule type" value="Genomic_DNA"/>
</dbReference>
<sequence>PPPAQYLVHKSLAASHVAASYWTTASDVAATSTPVNAVGQRRSMPPVYVAGHRSTMADHGGDRRSTVAVNDSRRWRTTVDYRWTTVDHHRTTGQRWLVGWSKLGLGRVWIWFGSGLPRVPTWHPRGC</sequence>
<reference evidence="1" key="1">
    <citation type="journal article" date="2019" name="Sci. Rep.">
        <title>Draft genome of Tanacetum cinerariifolium, the natural source of mosquito coil.</title>
        <authorList>
            <person name="Yamashiro T."/>
            <person name="Shiraishi A."/>
            <person name="Satake H."/>
            <person name="Nakayama K."/>
        </authorList>
    </citation>
    <scope>NUCLEOTIDE SEQUENCE</scope>
</reference>
<organism evidence="1">
    <name type="scientific">Tanacetum cinerariifolium</name>
    <name type="common">Dalmatian daisy</name>
    <name type="synonym">Chrysanthemum cinerariifolium</name>
    <dbReference type="NCBI Taxonomy" id="118510"/>
    <lineage>
        <taxon>Eukaryota</taxon>
        <taxon>Viridiplantae</taxon>
        <taxon>Streptophyta</taxon>
        <taxon>Embryophyta</taxon>
        <taxon>Tracheophyta</taxon>
        <taxon>Spermatophyta</taxon>
        <taxon>Magnoliopsida</taxon>
        <taxon>eudicotyledons</taxon>
        <taxon>Gunneridae</taxon>
        <taxon>Pentapetalae</taxon>
        <taxon>asterids</taxon>
        <taxon>campanulids</taxon>
        <taxon>Asterales</taxon>
        <taxon>Asteraceae</taxon>
        <taxon>Asteroideae</taxon>
        <taxon>Anthemideae</taxon>
        <taxon>Anthemidinae</taxon>
        <taxon>Tanacetum</taxon>
    </lineage>
</organism>
<proteinExistence type="predicted"/>
<accession>A0A699KCI3</accession>
<comment type="caution">
    <text evidence="1">The sequence shown here is derived from an EMBL/GenBank/DDBJ whole genome shotgun (WGS) entry which is preliminary data.</text>
</comment>
<name>A0A699KCI3_TANCI</name>
<protein>
    <submittedName>
        <fullName evidence="1">Uncharacterized protein</fullName>
    </submittedName>
</protein>
<dbReference type="AlphaFoldDB" id="A0A699KCI3"/>
<evidence type="ECO:0000313" key="1">
    <source>
        <dbReference type="EMBL" id="GFA81706.1"/>
    </source>
</evidence>
<gene>
    <name evidence="1" type="ORF">Tci_653678</name>
</gene>
<feature type="non-terminal residue" evidence="1">
    <location>
        <position position="1"/>
    </location>
</feature>